<sequence>MSQWDRLMLLSAGYIQQLQELYDRDGLPMDVRHYLSAWIEKQDWERAAQDHEHAVVLFQVLLENLDIQHSRFVQEESFLQQHNIRRYKQNFQIFQDEPCSLARTILWFLDKEKEILNRADLDEQVKQLHVEQEAMETSCQHELERKMAGLRNYVQCLEHEISCLEEQQDEFDFKFQTYKMEAGLDEASMKKRNQILQSLVNKLNECRKNTLANLTKLLSRAEDLIHLLVNKELVDWQRRQQKACIGAPDNVCLDQLEMWFTCVAVCLFQVREFLNKLEELVGKVSYENDPVKAQRPNLQRRADSLFKDLLQSSLVVETQPSMPQGKGPLVLRTNTQFSVKTSHSALAIVPEWRNKTRNLFAVMVSVGTASLYGTSLLILDESGPESPLSQEEEDRVRSARLMTSVLRAKLQGRILDHLHIKENVSCEELLSASTVDDSLSSRFPQELLGLSLVPVLLVAGCQKEAQTLVLTLYNLLGKADTEELLMEVEALMERKMSRSTSTPAPASSAAAAPPSEREEPGRHIDAVMFNIQQLALMRDSTSSQVGQCGGWTQVNGTMLVGHAVKGASGGLEDAVSSCERLGVLCAGVTSGGPLMPGLYQAVLKKDSSIFPSVESECWIQLCSTQEEVLIVTASGQRTRRSPHRNCINENEERVYNVMEWIPGVSTLYNLGTAVYYASVNCTATAKERALLSAVDLGTDALMVATGGTAGVAGYALGAGVKTGVKAGVRYLLNSMKKEDEVLVNQLSTKEGTFTIQ</sequence>
<reference evidence="5" key="1">
    <citation type="submission" date="2016-05" db="EMBL/GenBank/DDBJ databases">
        <authorList>
            <person name="Lavstsen T."/>
            <person name="Jespersen J.S."/>
        </authorList>
    </citation>
    <scope>NUCLEOTIDE SEQUENCE</scope>
    <source>
        <tissue evidence="5">Brain</tissue>
    </source>
</reference>
<feature type="compositionally biased region" description="Low complexity" evidence="3">
    <location>
        <begin position="498"/>
        <end position="514"/>
    </location>
</feature>
<dbReference type="InterPro" id="IPR026114">
    <property type="entry name" value="APOF"/>
</dbReference>
<dbReference type="GO" id="GO:0003700">
    <property type="term" value="F:DNA-binding transcription factor activity"/>
    <property type="evidence" value="ECO:0007669"/>
    <property type="project" value="InterPro"/>
</dbReference>
<evidence type="ECO:0000256" key="1">
    <source>
        <dbReference type="ARBA" id="ARBA00022999"/>
    </source>
</evidence>
<name>A0A1A7WJE0_9TELE</name>
<evidence type="ECO:0000256" key="2">
    <source>
        <dbReference type="SAM" id="Coils"/>
    </source>
</evidence>
<dbReference type="SUPFAM" id="SSF48092">
    <property type="entry name" value="Transcription factor STAT-4 N-domain"/>
    <property type="match status" value="1"/>
</dbReference>
<dbReference type="Gene3D" id="1.20.1050.20">
    <property type="entry name" value="STAT transcription factor, all-alpha domain"/>
    <property type="match status" value="1"/>
</dbReference>
<dbReference type="InterPro" id="IPR036535">
    <property type="entry name" value="STAT_N_sf"/>
</dbReference>
<dbReference type="GO" id="GO:0007165">
    <property type="term" value="P:signal transduction"/>
    <property type="evidence" value="ECO:0007669"/>
    <property type="project" value="InterPro"/>
</dbReference>
<dbReference type="PANTHER" id="PTHR11801">
    <property type="entry name" value="SIGNAL TRANSDUCER AND ACTIVATOR OF TRANSCRIPTION"/>
    <property type="match status" value="1"/>
</dbReference>
<keyword evidence="2" id="KW-0175">Coiled coil</keyword>
<feature type="region of interest" description="Disordered" evidence="3">
    <location>
        <begin position="496"/>
        <end position="519"/>
    </location>
</feature>
<dbReference type="SUPFAM" id="SSF47655">
    <property type="entry name" value="STAT"/>
    <property type="match status" value="1"/>
</dbReference>
<dbReference type="Pfam" id="PF15148">
    <property type="entry name" value="Apolipo_F"/>
    <property type="match status" value="1"/>
</dbReference>
<organism evidence="5">
    <name type="scientific">Iconisemion striatum</name>
    <dbReference type="NCBI Taxonomy" id="60296"/>
    <lineage>
        <taxon>Eukaryota</taxon>
        <taxon>Metazoa</taxon>
        <taxon>Chordata</taxon>
        <taxon>Craniata</taxon>
        <taxon>Vertebrata</taxon>
        <taxon>Euteleostomi</taxon>
        <taxon>Actinopterygii</taxon>
        <taxon>Neopterygii</taxon>
        <taxon>Teleostei</taxon>
        <taxon>Neoteleostei</taxon>
        <taxon>Acanthomorphata</taxon>
        <taxon>Ovalentaria</taxon>
        <taxon>Atherinomorphae</taxon>
        <taxon>Cyprinodontiformes</taxon>
        <taxon>Nothobranchiidae</taxon>
        <taxon>Iconisemion</taxon>
    </lineage>
</organism>
<dbReference type="InterPro" id="IPR015988">
    <property type="entry name" value="STAT_TF_CC"/>
</dbReference>
<evidence type="ECO:0000313" key="5">
    <source>
        <dbReference type="EMBL" id="SBP05711.1"/>
    </source>
</evidence>
<dbReference type="InterPro" id="IPR013800">
    <property type="entry name" value="STAT_TF_alpha"/>
</dbReference>
<dbReference type="SMART" id="SM00964">
    <property type="entry name" value="STAT_int"/>
    <property type="match status" value="1"/>
</dbReference>
<dbReference type="Pfam" id="PF01017">
    <property type="entry name" value="STAT_alpha"/>
    <property type="match status" value="1"/>
</dbReference>
<keyword evidence="1" id="KW-0727">SH2 domain</keyword>
<protein>
    <submittedName>
        <fullName evidence="5">Apolipoprotein F</fullName>
    </submittedName>
</protein>
<evidence type="ECO:0000256" key="3">
    <source>
        <dbReference type="SAM" id="MobiDB-lite"/>
    </source>
</evidence>
<dbReference type="Gene3D" id="1.10.532.10">
    <property type="entry name" value="STAT transcription factor, N-terminal domain"/>
    <property type="match status" value="1"/>
</dbReference>
<dbReference type="AlphaFoldDB" id="A0A1A7WJE0"/>
<proteinExistence type="predicted"/>
<dbReference type="InterPro" id="IPR001217">
    <property type="entry name" value="STAT"/>
</dbReference>
<dbReference type="FunFam" id="1.20.1050.20:FF:000001">
    <property type="entry name" value="Signal transducer and activator of transcription"/>
    <property type="match status" value="1"/>
</dbReference>
<evidence type="ECO:0000259" key="4">
    <source>
        <dbReference type="SMART" id="SM00964"/>
    </source>
</evidence>
<dbReference type="InterPro" id="IPR013799">
    <property type="entry name" value="STAT_TF_prot_interaction"/>
</dbReference>
<gene>
    <name evidence="5" type="primary">APOF</name>
</gene>
<reference evidence="5" key="2">
    <citation type="submission" date="2016-06" db="EMBL/GenBank/DDBJ databases">
        <title>The genome of a short-lived fish provides insights into sex chromosome evolution and the genetic control of aging.</title>
        <authorList>
            <person name="Reichwald K."/>
            <person name="Felder M."/>
            <person name="Petzold A."/>
            <person name="Koch P."/>
            <person name="Groth M."/>
            <person name="Platzer M."/>
        </authorList>
    </citation>
    <scope>NUCLEOTIDE SEQUENCE</scope>
    <source>
        <tissue evidence="5">Brain</tissue>
    </source>
</reference>
<dbReference type="EMBL" id="HADW01004311">
    <property type="protein sequence ID" value="SBP05711.1"/>
    <property type="molecule type" value="Transcribed_RNA"/>
</dbReference>
<feature type="coiled-coil region" evidence="2">
    <location>
        <begin position="140"/>
        <end position="167"/>
    </location>
</feature>
<dbReference type="Pfam" id="PF02865">
    <property type="entry name" value="STAT_int"/>
    <property type="match status" value="1"/>
</dbReference>
<feature type="domain" description="STAT transcription factor protein interaction" evidence="4">
    <location>
        <begin position="2"/>
        <end position="122"/>
    </location>
</feature>
<accession>A0A1A7WJE0</accession>
<keyword evidence="5" id="KW-0449">Lipoprotein</keyword>